<evidence type="ECO:0000256" key="1">
    <source>
        <dbReference type="SAM" id="MobiDB-lite"/>
    </source>
</evidence>
<dbReference type="GO" id="GO:0007166">
    <property type="term" value="P:cell surface receptor signaling pathway"/>
    <property type="evidence" value="ECO:0007669"/>
    <property type="project" value="InterPro"/>
</dbReference>
<reference evidence="2" key="1">
    <citation type="submission" date="2023-03" db="EMBL/GenBank/DDBJ databases">
        <title>Massive genome expansion in bonnet fungi (Mycena s.s.) driven by repeated elements and novel gene families across ecological guilds.</title>
        <authorList>
            <consortium name="Lawrence Berkeley National Laboratory"/>
            <person name="Harder C.B."/>
            <person name="Miyauchi S."/>
            <person name="Viragh M."/>
            <person name="Kuo A."/>
            <person name="Thoen E."/>
            <person name="Andreopoulos B."/>
            <person name="Lu D."/>
            <person name="Skrede I."/>
            <person name="Drula E."/>
            <person name="Henrissat B."/>
            <person name="Morin E."/>
            <person name="Kohler A."/>
            <person name="Barry K."/>
            <person name="LaButti K."/>
            <person name="Morin E."/>
            <person name="Salamov A."/>
            <person name="Lipzen A."/>
            <person name="Mereny Z."/>
            <person name="Hegedus B."/>
            <person name="Baldrian P."/>
            <person name="Stursova M."/>
            <person name="Weitz H."/>
            <person name="Taylor A."/>
            <person name="Grigoriev I.V."/>
            <person name="Nagy L.G."/>
            <person name="Martin F."/>
            <person name="Kauserud H."/>
        </authorList>
    </citation>
    <scope>NUCLEOTIDE SEQUENCE</scope>
    <source>
        <strain evidence="2">9284</strain>
    </source>
</reference>
<feature type="compositionally biased region" description="Basic and acidic residues" evidence="1">
    <location>
        <begin position="31"/>
        <end position="42"/>
    </location>
</feature>
<dbReference type="CDD" id="cd21037">
    <property type="entry name" value="MLKL_NTD"/>
    <property type="match status" value="1"/>
</dbReference>
<organism evidence="2 3">
    <name type="scientific">Roridomyces roridus</name>
    <dbReference type="NCBI Taxonomy" id="1738132"/>
    <lineage>
        <taxon>Eukaryota</taxon>
        <taxon>Fungi</taxon>
        <taxon>Dikarya</taxon>
        <taxon>Basidiomycota</taxon>
        <taxon>Agaricomycotina</taxon>
        <taxon>Agaricomycetes</taxon>
        <taxon>Agaricomycetidae</taxon>
        <taxon>Agaricales</taxon>
        <taxon>Marasmiineae</taxon>
        <taxon>Mycenaceae</taxon>
        <taxon>Roridomyces</taxon>
    </lineage>
</organism>
<dbReference type="Gene3D" id="1.20.930.20">
    <property type="entry name" value="Adaptor protein Cbl, N-terminal domain"/>
    <property type="match status" value="1"/>
</dbReference>
<keyword evidence="3" id="KW-1185">Reference proteome</keyword>
<gene>
    <name evidence="2" type="ORF">FB45DRAFT_391942</name>
</gene>
<sequence length="419" mass="47792">MLRPTQSRFDLRARLRIDTHGQYSTPPAQALRDRRPPARRERGRLPTLALDTLLLSMNQMANFAQCSGCPFISPLIQLGIEIVKNIQQMRDNVGAFAQLANDTYGMLKTIADVARDRRGMSTELERGVWAFTCVLNKVLGFVREIQSSGVLHRFFQAAEDARKIGGWSREIQTAKDSFELDMQMRTHENIVQLLNERRISNSNAQPPAYGESTDPVVPDEINHIVETEFMRLLDIFGVVRVLQEDDNLPVSLRIAHVLNLDSEEDVADVWNPIAQYLGTVGDSERRKRVLKYLERVVCFKARIPCIDEGKYHGIVARWCLGRQACAGDVFYSSDHRVHHICRSTPSPELCEALSSSDVPFDPEDELPEIVSWMLKKLESPGEAWQGLLRRYGVQHYEVQVLQTPDGWDWTKVDKFGFEL</sequence>
<accession>A0AAD7B210</accession>
<protein>
    <submittedName>
        <fullName evidence="2">Uncharacterized protein</fullName>
    </submittedName>
</protein>
<comment type="caution">
    <text evidence="2">The sequence shown here is derived from an EMBL/GenBank/DDBJ whole genome shotgun (WGS) entry which is preliminary data.</text>
</comment>
<feature type="region of interest" description="Disordered" evidence="1">
    <location>
        <begin position="22"/>
        <end position="42"/>
    </location>
</feature>
<name>A0AAD7B210_9AGAR</name>
<dbReference type="Proteomes" id="UP001221142">
    <property type="component" value="Unassembled WGS sequence"/>
</dbReference>
<dbReference type="AlphaFoldDB" id="A0AAD7B210"/>
<dbReference type="InterPro" id="IPR059179">
    <property type="entry name" value="MLKL-like_MCAfunc"/>
</dbReference>
<dbReference type="InterPro" id="IPR036537">
    <property type="entry name" value="Adaptor_Cbl_N_dom_sf"/>
</dbReference>
<proteinExistence type="predicted"/>
<evidence type="ECO:0000313" key="3">
    <source>
        <dbReference type="Proteomes" id="UP001221142"/>
    </source>
</evidence>
<evidence type="ECO:0000313" key="2">
    <source>
        <dbReference type="EMBL" id="KAJ7607932.1"/>
    </source>
</evidence>
<dbReference type="EMBL" id="JARKIF010000047">
    <property type="protein sequence ID" value="KAJ7607932.1"/>
    <property type="molecule type" value="Genomic_DNA"/>
</dbReference>